<dbReference type="AlphaFoldDB" id="Q6ESV4"/>
<reference evidence="3" key="2">
    <citation type="journal article" date="2008" name="Nucleic Acids Res.">
        <title>The rice annotation project database (RAP-DB): 2008 update.</title>
        <authorList>
            <consortium name="The rice annotation project (RAP)"/>
        </authorList>
    </citation>
    <scope>GENOME REANNOTATION</scope>
    <source>
        <strain evidence="3">cv. Nipponbare</strain>
    </source>
</reference>
<evidence type="ECO:0000313" key="2">
    <source>
        <dbReference type="EMBL" id="BAD28266.1"/>
    </source>
</evidence>
<evidence type="ECO:0000256" key="1">
    <source>
        <dbReference type="SAM" id="MobiDB-lite"/>
    </source>
</evidence>
<proteinExistence type="predicted"/>
<name>Q6ESV4_ORYSJ</name>
<dbReference type="Proteomes" id="UP000000763">
    <property type="component" value="Chromosome 2"/>
</dbReference>
<protein>
    <submittedName>
        <fullName evidence="2">Uncharacterized protein</fullName>
    </submittedName>
</protein>
<sequence>MTRFANTPFDMCHSSPVQRFVSKSSVINSCLWVLGSDNFINTGARPQGDHGSIRWMEDQGRPMNFRGPVRKSYPNTKHKL</sequence>
<reference evidence="3" key="1">
    <citation type="journal article" date="2005" name="Nature">
        <title>The map-based sequence of the rice genome.</title>
        <authorList>
            <consortium name="International rice genome sequencing project (IRGSP)"/>
            <person name="Matsumoto T."/>
            <person name="Wu J."/>
            <person name="Kanamori H."/>
            <person name="Katayose Y."/>
            <person name="Fujisawa M."/>
            <person name="Namiki N."/>
            <person name="Mizuno H."/>
            <person name="Yamamoto K."/>
            <person name="Antonio B.A."/>
            <person name="Baba T."/>
            <person name="Sakata K."/>
            <person name="Nagamura Y."/>
            <person name="Aoki H."/>
            <person name="Arikawa K."/>
            <person name="Arita K."/>
            <person name="Bito T."/>
            <person name="Chiden Y."/>
            <person name="Fujitsuka N."/>
            <person name="Fukunaka R."/>
            <person name="Hamada M."/>
            <person name="Harada C."/>
            <person name="Hayashi A."/>
            <person name="Hijishita S."/>
            <person name="Honda M."/>
            <person name="Hosokawa S."/>
            <person name="Ichikawa Y."/>
            <person name="Idonuma A."/>
            <person name="Iijima M."/>
            <person name="Ikeda M."/>
            <person name="Ikeno M."/>
            <person name="Ito K."/>
            <person name="Ito S."/>
            <person name="Ito T."/>
            <person name="Ito Y."/>
            <person name="Ito Y."/>
            <person name="Iwabuchi A."/>
            <person name="Kamiya K."/>
            <person name="Karasawa W."/>
            <person name="Kurita K."/>
            <person name="Katagiri S."/>
            <person name="Kikuta A."/>
            <person name="Kobayashi H."/>
            <person name="Kobayashi N."/>
            <person name="Machita K."/>
            <person name="Maehara T."/>
            <person name="Masukawa M."/>
            <person name="Mizubayashi T."/>
            <person name="Mukai Y."/>
            <person name="Nagasaki H."/>
            <person name="Nagata Y."/>
            <person name="Naito S."/>
            <person name="Nakashima M."/>
            <person name="Nakama Y."/>
            <person name="Nakamichi Y."/>
            <person name="Nakamura M."/>
            <person name="Meguro A."/>
            <person name="Negishi M."/>
            <person name="Ohta I."/>
            <person name="Ohta T."/>
            <person name="Okamoto M."/>
            <person name="Ono N."/>
            <person name="Saji S."/>
            <person name="Sakaguchi M."/>
            <person name="Sakai K."/>
            <person name="Shibata M."/>
            <person name="Shimokawa T."/>
            <person name="Song J."/>
            <person name="Takazaki Y."/>
            <person name="Terasawa K."/>
            <person name="Tsugane M."/>
            <person name="Tsuji K."/>
            <person name="Ueda S."/>
            <person name="Waki K."/>
            <person name="Yamagata H."/>
            <person name="Yamamoto M."/>
            <person name="Yamamoto S."/>
            <person name="Yamane H."/>
            <person name="Yoshiki S."/>
            <person name="Yoshihara R."/>
            <person name="Yukawa K."/>
            <person name="Zhong H."/>
            <person name="Yano M."/>
            <person name="Yuan Q."/>
            <person name="Ouyang S."/>
            <person name="Liu J."/>
            <person name="Jones K.M."/>
            <person name="Gansberger K."/>
            <person name="Moffat K."/>
            <person name="Hill J."/>
            <person name="Bera J."/>
            <person name="Fadrosh D."/>
            <person name="Jin S."/>
            <person name="Johri S."/>
            <person name="Kim M."/>
            <person name="Overton L."/>
            <person name="Reardon M."/>
            <person name="Tsitrin T."/>
            <person name="Vuong H."/>
            <person name="Weaver B."/>
            <person name="Ciecko A."/>
            <person name="Tallon L."/>
            <person name="Jackson J."/>
            <person name="Pai G."/>
            <person name="Aken S.V."/>
            <person name="Utterback T."/>
            <person name="Reidmuller S."/>
            <person name="Feldblyum T."/>
            <person name="Hsiao J."/>
            <person name="Zismann V."/>
            <person name="Iobst S."/>
            <person name="de Vazeille A.R."/>
            <person name="Buell C.R."/>
            <person name="Ying K."/>
            <person name="Li Y."/>
            <person name="Lu T."/>
            <person name="Huang Y."/>
            <person name="Zhao Q."/>
            <person name="Feng Q."/>
            <person name="Zhang L."/>
            <person name="Zhu J."/>
            <person name="Weng Q."/>
            <person name="Mu J."/>
            <person name="Lu Y."/>
            <person name="Fan D."/>
            <person name="Liu Y."/>
            <person name="Guan J."/>
            <person name="Zhang Y."/>
            <person name="Yu S."/>
            <person name="Liu X."/>
            <person name="Zhang Y."/>
            <person name="Hong G."/>
            <person name="Han B."/>
            <person name="Choisne N."/>
            <person name="Demange N."/>
            <person name="Orjeda G."/>
            <person name="Samain S."/>
            <person name="Cattolico L."/>
            <person name="Pelletier E."/>
            <person name="Couloux A."/>
            <person name="Segurens B."/>
            <person name="Wincker P."/>
            <person name="D'Hont A."/>
            <person name="Scarpelli C."/>
            <person name="Weissenbach J."/>
            <person name="Salanoubat M."/>
            <person name="Quetier F."/>
            <person name="Yu Y."/>
            <person name="Kim H.R."/>
            <person name="Rambo T."/>
            <person name="Currie J."/>
            <person name="Collura K."/>
            <person name="Luo M."/>
            <person name="Yang T."/>
            <person name="Ammiraju J.S.S."/>
            <person name="Engler F."/>
            <person name="Soderlund C."/>
            <person name="Wing R.A."/>
            <person name="Palmer L.E."/>
            <person name="de la Bastide M."/>
            <person name="Spiegel L."/>
            <person name="Nascimento L."/>
            <person name="Zutavern T."/>
            <person name="O'Shaughnessy A."/>
            <person name="Dike S."/>
            <person name="Dedhia N."/>
            <person name="Preston R."/>
            <person name="Balija V."/>
            <person name="McCombie W.R."/>
            <person name="Chow T."/>
            <person name="Chen H."/>
            <person name="Chung M."/>
            <person name="Chen C."/>
            <person name="Shaw J."/>
            <person name="Wu H."/>
            <person name="Hsiao K."/>
            <person name="Chao Y."/>
            <person name="Chu M."/>
            <person name="Cheng C."/>
            <person name="Hour A."/>
            <person name="Lee P."/>
            <person name="Lin S."/>
            <person name="Lin Y."/>
            <person name="Liou J."/>
            <person name="Liu S."/>
            <person name="Hsing Y."/>
            <person name="Raghuvanshi S."/>
            <person name="Mohanty A."/>
            <person name="Bharti A.K."/>
            <person name="Gaur A."/>
            <person name="Gupta V."/>
            <person name="Kumar D."/>
            <person name="Ravi V."/>
            <person name="Vij S."/>
            <person name="Kapur A."/>
            <person name="Khurana P."/>
            <person name="Khurana P."/>
            <person name="Khurana J.P."/>
            <person name="Tyagi A.K."/>
            <person name="Gaikwad K."/>
            <person name="Singh A."/>
            <person name="Dalal V."/>
            <person name="Srivastava S."/>
            <person name="Dixit A."/>
            <person name="Pal A.K."/>
            <person name="Ghazi I.A."/>
            <person name="Yadav M."/>
            <person name="Pandit A."/>
            <person name="Bhargava A."/>
            <person name="Sureshbabu K."/>
            <person name="Batra K."/>
            <person name="Sharma T.R."/>
            <person name="Mohapatra T."/>
            <person name="Singh N.K."/>
            <person name="Messing J."/>
            <person name="Nelson A.B."/>
            <person name="Fuks G."/>
            <person name="Kavchok S."/>
            <person name="Keizer G."/>
            <person name="Linton E."/>
            <person name="Llaca V."/>
            <person name="Song R."/>
            <person name="Tanyolac B."/>
            <person name="Young S."/>
            <person name="Ho-Il K."/>
            <person name="Hahn J.H."/>
            <person name="Sangsakoo G."/>
            <person name="Vanavichit A."/>
            <person name="de Mattos Luiz.A.T."/>
            <person name="Zimmer P.D."/>
            <person name="Malone G."/>
            <person name="Dellagostin O."/>
            <person name="de Oliveira A.C."/>
            <person name="Bevan M."/>
            <person name="Bancroft I."/>
            <person name="Minx P."/>
            <person name="Cordum H."/>
            <person name="Wilson R."/>
            <person name="Cheng Z."/>
            <person name="Jin W."/>
            <person name="Jiang J."/>
            <person name="Leong S.A."/>
            <person name="Iwama H."/>
            <person name="Gojobori T."/>
            <person name="Itoh T."/>
            <person name="Niimura Y."/>
            <person name="Fujii Y."/>
            <person name="Habara T."/>
            <person name="Sakai H."/>
            <person name="Sato Y."/>
            <person name="Wilson G."/>
            <person name="Kumar K."/>
            <person name="McCouch S."/>
            <person name="Juretic N."/>
            <person name="Hoen D."/>
            <person name="Wright S."/>
            <person name="Bruskiewich R."/>
            <person name="Bureau T."/>
            <person name="Miyao A."/>
            <person name="Hirochika H."/>
            <person name="Nishikawa T."/>
            <person name="Kadowaki K."/>
            <person name="Sugiura M."/>
            <person name="Burr B."/>
            <person name="Sasaki T."/>
        </authorList>
    </citation>
    <scope>NUCLEOTIDE SEQUENCE [LARGE SCALE GENOMIC DNA]</scope>
    <source>
        <strain evidence="3">cv. Nipponbare</strain>
    </source>
</reference>
<organism evidence="2 3">
    <name type="scientific">Oryza sativa subsp. japonica</name>
    <name type="common">Rice</name>
    <dbReference type="NCBI Taxonomy" id="39947"/>
    <lineage>
        <taxon>Eukaryota</taxon>
        <taxon>Viridiplantae</taxon>
        <taxon>Streptophyta</taxon>
        <taxon>Embryophyta</taxon>
        <taxon>Tracheophyta</taxon>
        <taxon>Spermatophyta</taxon>
        <taxon>Magnoliopsida</taxon>
        <taxon>Liliopsida</taxon>
        <taxon>Poales</taxon>
        <taxon>Poaceae</taxon>
        <taxon>BOP clade</taxon>
        <taxon>Oryzoideae</taxon>
        <taxon>Oryzeae</taxon>
        <taxon>Oryzinae</taxon>
        <taxon>Oryza</taxon>
        <taxon>Oryza sativa</taxon>
    </lineage>
</organism>
<accession>Q6ESV4</accession>
<feature type="region of interest" description="Disordered" evidence="1">
    <location>
        <begin position="58"/>
        <end position="80"/>
    </location>
</feature>
<dbReference type="EMBL" id="AP005004">
    <property type="protein sequence ID" value="BAD28266.1"/>
    <property type="molecule type" value="Genomic_DNA"/>
</dbReference>
<gene>
    <name evidence="2" type="primary">P0503B05.30</name>
</gene>
<evidence type="ECO:0000313" key="3">
    <source>
        <dbReference type="Proteomes" id="UP000000763"/>
    </source>
</evidence>